<keyword evidence="2" id="KW-1185">Reference proteome</keyword>
<accession>A0AA87ZVB7</accession>
<evidence type="ECO:0000313" key="1">
    <source>
        <dbReference type="EMBL" id="GMN40579.1"/>
    </source>
</evidence>
<dbReference type="EMBL" id="BTGU01000011">
    <property type="protein sequence ID" value="GMN40579.1"/>
    <property type="molecule type" value="Genomic_DNA"/>
</dbReference>
<protein>
    <submittedName>
        <fullName evidence="1">Uncharacterized protein</fullName>
    </submittedName>
</protein>
<proteinExistence type="predicted"/>
<sequence>MVLSLTYPSLASQFFSVSGIFPAGGDELAVLAVARVRLSPPRGHDPCRCEIVILHRETSAFANSDLCVPRCNLRAPLLFND</sequence>
<organism evidence="1 2">
    <name type="scientific">Ficus carica</name>
    <name type="common">Common fig</name>
    <dbReference type="NCBI Taxonomy" id="3494"/>
    <lineage>
        <taxon>Eukaryota</taxon>
        <taxon>Viridiplantae</taxon>
        <taxon>Streptophyta</taxon>
        <taxon>Embryophyta</taxon>
        <taxon>Tracheophyta</taxon>
        <taxon>Spermatophyta</taxon>
        <taxon>Magnoliopsida</taxon>
        <taxon>eudicotyledons</taxon>
        <taxon>Gunneridae</taxon>
        <taxon>Pentapetalae</taxon>
        <taxon>rosids</taxon>
        <taxon>fabids</taxon>
        <taxon>Rosales</taxon>
        <taxon>Moraceae</taxon>
        <taxon>Ficeae</taxon>
        <taxon>Ficus</taxon>
    </lineage>
</organism>
<dbReference type="AlphaFoldDB" id="A0AA87ZVB7"/>
<comment type="caution">
    <text evidence="1">The sequence shown here is derived from an EMBL/GenBank/DDBJ whole genome shotgun (WGS) entry which is preliminary data.</text>
</comment>
<reference evidence="1" key="1">
    <citation type="submission" date="2023-07" db="EMBL/GenBank/DDBJ databases">
        <title>draft genome sequence of fig (Ficus carica).</title>
        <authorList>
            <person name="Takahashi T."/>
            <person name="Nishimura K."/>
        </authorList>
    </citation>
    <scope>NUCLEOTIDE SEQUENCE</scope>
</reference>
<evidence type="ECO:0000313" key="2">
    <source>
        <dbReference type="Proteomes" id="UP001187192"/>
    </source>
</evidence>
<dbReference type="Proteomes" id="UP001187192">
    <property type="component" value="Unassembled WGS sequence"/>
</dbReference>
<name>A0AA87ZVB7_FICCA</name>
<gene>
    <name evidence="1" type="ORF">TIFTF001_009799</name>
</gene>